<dbReference type="EMBL" id="CAMPGE010006005">
    <property type="protein sequence ID" value="CAI2364851.1"/>
    <property type="molecule type" value="Genomic_DNA"/>
</dbReference>
<gene>
    <name evidence="10" type="ORF">ECRASSUSDP1_LOCUS6201</name>
</gene>
<feature type="region of interest" description="Disordered" evidence="8">
    <location>
        <begin position="320"/>
        <end position="354"/>
    </location>
</feature>
<proteinExistence type="predicted"/>
<dbReference type="GO" id="GO:0008270">
    <property type="term" value="F:zinc ion binding"/>
    <property type="evidence" value="ECO:0007669"/>
    <property type="project" value="UniProtKB-KW"/>
</dbReference>
<evidence type="ECO:0000256" key="5">
    <source>
        <dbReference type="ARBA" id="ARBA00022771"/>
    </source>
</evidence>
<dbReference type="InterPro" id="IPR044066">
    <property type="entry name" value="TRIAD_supradom"/>
</dbReference>
<dbReference type="PANTHER" id="PTHR22770">
    <property type="entry name" value="UBIQUITIN CONJUGATING ENZYME 7 INTERACTING PROTEIN-RELATED"/>
    <property type="match status" value="1"/>
</dbReference>
<evidence type="ECO:0000256" key="4">
    <source>
        <dbReference type="ARBA" id="ARBA00022737"/>
    </source>
</evidence>
<evidence type="ECO:0000256" key="1">
    <source>
        <dbReference type="ARBA" id="ARBA00004906"/>
    </source>
</evidence>
<dbReference type="PROSITE" id="PS51873">
    <property type="entry name" value="TRIAD"/>
    <property type="match status" value="1"/>
</dbReference>
<reference evidence="10" key="1">
    <citation type="submission" date="2023-07" db="EMBL/GenBank/DDBJ databases">
        <authorList>
            <consortium name="AG Swart"/>
            <person name="Singh M."/>
            <person name="Singh A."/>
            <person name="Seah K."/>
            <person name="Emmerich C."/>
        </authorList>
    </citation>
    <scope>NUCLEOTIDE SEQUENCE</scope>
    <source>
        <strain evidence="10">DP1</strain>
    </source>
</reference>
<keyword evidence="2" id="KW-0808">Transferase</keyword>
<dbReference type="Proteomes" id="UP001295684">
    <property type="component" value="Unassembled WGS sequence"/>
</dbReference>
<keyword evidence="4" id="KW-0677">Repeat</keyword>
<keyword evidence="6" id="KW-0833">Ubl conjugation pathway</keyword>
<evidence type="ECO:0000256" key="3">
    <source>
        <dbReference type="ARBA" id="ARBA00022723"/>
    </source>
</evidence>
<keyword evidence="11" id="KW-1185">Reference proteome</keyword>
<accession>A0AAD1U9Z6</accession>
<name>A0AAD1U9Z6_EUPCR</name>
<dbReference type="SUPFAM" id="SSF57850">
    <property type="entry name" value="RING/U-box"/>
    <property type="match status" value="2"/>
</dbReference>
<evidence type="ECO:0000256" key="6">
    <source>
        <dbReference type="ARBA" id="ARBA00022786"/>
    </source>
</evidence>
<feature type="domain" description="RING-type" evidence="9">
    <location>
        <begin position="5"/>
        <end position="243"/>
    </location>
</feature>
<comment type="pathway">
    <text evidence="1">Protein modification; protein ubiquitination.</text>
</comment>
<feature type="compositionally biased region" description="Low complexity" evidence="8">
    <location>
        <begin position="329"/>
        <end position="347"/>
    </location>
</feature>
<keyword evidence="3" id="KW-0479">Metal-binding</keyword>
<comment type="caution">
    <text evidence="10">The sequence shown here is derived from an EMBL/GenBank/DDBJ whole genome shotgun (WGS) entry which is preliminary data.</text>
</comment>
<protein>
    <recommendedName>
        <fullName evidence="9">RING-type domain-containing protein</fullName>
    </recommendedName>
</protein>
<dbReference type="GO" id="GO:0016740">
    <property type="term" value="F:transferase activity"/>
    <property type="evidence" value="ECO:0007669"/>
    <property type="project" value="UniProtKB-KW"/>
</dbReference>
<evidence type="ECO:0000313" key="10">
    <source>
        <dbReference type="EMBL" id="CAI2364851.1"/>
    </source>
</evidence>
<dbReference type="AlphaFoldDB" id="A0AAD1U9Z6"/>
<evidence type="ECO:0000256" key="8">
    <source>
        <dbReference type="SAM" id="MobiDB-lite"/>
    </source>
</evidence>
<keyword evidence="7" id="KW-0862">Zinc</keyword>
<evidence type="ECO:0000256" key="7">
    <source>
        <dbReference type="ARBA" id="ARBA00022833"/>
    </source>
</evidence>
<evidence type="ECO:0000259" key="9">
    <source>
        <dbReference type="PROSITE" id="PS51873"/>
    </source>
</evidence>
<dbReference type="PANTHER" id="PTHR22770:SF47">
    <property type="entry name" value="E3 UBIQUITIN-PROTEIN LIGASE RNF216"/>
    <property type="match status" value="1"/>
</dbReference>
<evidence type="ECO:0000256" key="2">
    <source>
        <dbReference type="ARBA" id="ARBA00022679"/>
    </source>
</evidence>
<organism evidence="10 11">
    <name type="scientific">Euplotes crassus</name>
    <dbReference type="NCBI Taxonomy" id="5936"/>
    <lineage>
        <taxon>Eukaryota</taxon>
        <taxon>Sar</taxon>
        <taxon>Alveolata</taxon>
        <taxon>Ciliophora</taxon>
        <taxon>Intramacronucleata</taxon>
        <taxon>Spirotrichea</taxon>
        <taxon>Hypotrichia</taxon>
        <taxon>Euplotida</taxon>
        <taxon>Euplotidae</taxon>
        <taxon>Moneuplotes</taxon>
    </lineage>
</organism>
<dbReference type="InterPro" id="IPR051628">
    <property type="entry name" value="LUBAC_E3_Ligases"/>
</dbReference>
<evidence type="ECO:0000313" key="11">
    <source>
        <dbReference type="Proteomes" id="UP001295684"/>
    </source>
</evidence>
<keyword evidence="5" id="KW-0863">Zinc-finger</keyword>
<sequence length="354" mass="41201">MSSEETLKCLLCFYEKKVRKMGLKCPSGHYFCPECAKSFIESGITNYDICLPYKCYECHKEFELEKIFSRMSESQREKLAMYQAIEVLGKDKFEIVNCPYCDFVSVWAKNSTNNLLYCPNKECKKGSCRICFKEFKVPDKLGFTPEEITKMEKDGILKHHECFKYKTMKEDWDEAIDQGHQRECPGCHAKGIKDTACTSMKCPHCGTAWCYCCGLSENNCDKSDPNGDMHKHNVNWQKNKKRCPLFLLEIWDIDKRWDRDDEAKCLEFLHKILLSKAIRNFFTKYSENQFQTLCNKFPDVKNHGIDLKEAKTMDLTLIKRRLPPPPQPVRSVPTPSRTSSTYSQSSSGWDCIIQ</sequence>